<accession>A0ABR8Q4R8</accession>
<evidence type="ECO:0008006" key="3">
    <source>
        <dbReference type="Google" id="ProtNLM"/>
    </source>
</evidence>
<proteinExistence type="predicted"/>
<gene>
    <name evidence="1" type="ORF">H9660_09710</name>
</gene>
<name>A0ABR8Q4R8_9CLOT</name>
<keyword evidence="2" id="KW-1185">Reference proteome</keyword>
<evidence type="ECO:0000313" key="2">
    <source>
        <dbReference type="Proteomes" id="UP000640335"/>
    </source>
</evidence>
<organism evidence="1 2">
    <name type="scientific">Clostridium gallinarum</name>
    <dbReference type="NCBI Taxonomy" id="2762246"/>
    <lineage>
        <taxon>Bacteria</taxon>
        <taxon>Bacillati</taxon>
        <taxon>Bacillota</taxon>
        <taxon>Clostridia</taxon>
        <taxon>Eubacteriales</taxon>
        <taxon>Clostridiaceae</taxon>
        <taxon>Clostridium</taxon>
    </lineage>
</organism>
<dbReference type="EMBL" id="JACSQZ010000032">
    <property type="protein sequence ID" value="MBD7915424.1"/>
    <property type="molecule type" value="Genomic_DNA"/>
</dbReference>
<sequence>MQNLKEELEFYQLLKKLLNAITKKDIILIKEIILNSTSINYPYHLHKGLILEHLIAILINGNSMHAYVNPLVKDGGNDLLVYTQNYELIECIQAKNLSRPLNTSDINIEVSKHERSKFKRYPFIIISYSGFTISQEKSLHYKNKGVFLKDFTYIMQLINNFNISKKTYYLSSYFLKDPDFTNKFKVLIDYNIANDITAYDRLPEDIKSWCTKIRSDYKKGNLDIKKKLRLDSINFYWDYNDVQWDISYNKVKVIFEKYGSTYFYVKWPSSRNWIKNQIKSFVNGSLPNNKFIKLNKINIIDDWLLNIDLLN</sequence>
<dbReference type="Proteomes" id="UP000640335">
    <property type="component" value="Unassembled WGS sequence"/>
</dbReference>
<evidence type="ECO:0000313" key="1">
    <source>
        <dbReference type="EMBL" id="MBD7915424.1"/>
    </source>
</evidence>
<comment type="caution">
    <text evidence="1">The sequence shown here is derived from an EMBL/GenBank/DDBJ whole genome shotgun (WGS) entry which is preliminary data.</text>
</comment>
<protein>
    <recommendedName>
        <fullName evidence="3">Restriction endonuclease</fullName>
    </recommendedName>
</protein>
<dbReference type="RefSeq" id="WP_191750184.1">
    <property type="nucleotide sequence ID" value="NZ_JACSQZ010000032.1"/>
</dbReference>
<reference evidence="1 2" key="1">
    <citation type="submission" date="2020-08" db="EMBL/GenBank/DDBJ databases">
        <title>A Genomic Blueprint of the Chicken Gut Microbiome.</title>
        <authorList>
            <person name="Gilroy R."/>
            <person name="Ravi A."/>
            <person name="Getino M."/>
            <person name="Pursley I."/>
            <person name="Horton D.L."/>
            <person name="Alikhan N.-F."/>
            <person name="Baker D."/>
            <person name="Gharbi K."/>
            <person name="Hall N."/>
            <person name="Watson M."/>
            <person name="Adriaenssens E.M."/>
            <person name="Foster-Nyarko E."/>
            <person name="Jarju S."/>
            <person name="Secka A."/>
            <person name="Antonio M."/>
            <person name="Oren A."/>
            <person name="Chaudhuri R."/>
            <person name="La Ragione R.M."/>
            <person name="Hildebrand F."/>
            <person name="Pallen M.J."/>
        </authorList>
    </citation>
    <scope>NUCLEOTIDE SEQUENCE [LARGE SCALE GENOMIC DNA]</scope>
    <source>
        <strain evidence="1 2">Sa3CUN1</strain>
    </source>
</reference>